<feature type="non-terminal residue" evidence="9">
    <location>
        <position position="1"/>
    </location>
</feature>
<evidence type="ECO:0000313" key="9">
    <source>
        <dbReference type="EMBL" id="EKC55421.1"/>
    </source>
</evidence>
<dbReference type="SUPFAM" id="SSF55486">
    <property type="entry name" value="Metalloproteases ('zincins'), catalytic domain"/>
    <property type="match status" value="1"/>
</dbReference>
<gene>
    <name evidence="9" type="ORF">LEA_15356</name>
</gene>
<dbReference type="GO" id="GO:0046872">
    <property type="term" value="F:metal ion binding"/>
    <property type="evidence" value="ECO:0007669"/>
    <property type="project" value="UniProtKB-KW"/>
</dbReference>
<evidence type="ECO:0000256" key="3">
    <source>
        <dbReference type="ARBA" id="ARBA00022670"/>
    </source>
</evidence>
<dbReference type="EMBL" id="AJWY01010483">
    <property type="protein sequence ID" value="EKC55421.1"/>
    <property type="molecule type" value="Genomic_DNA"/>
</dbReference>
<dbReference type="GO" id="GO:0006508">
    <property type="term" value="P:proteolysis"/>
    <property type="evidence" value="ECO:0007669"/>
    <property type="project" value="UniProtKB-KW"/>
</dbReference>
<reference evidence="9" key="1">
    <citation type="journal article" date="2013" name="Environ. Microbiol.">
        <title>Microbiota from the distal guts of lean and obese adolescents exhibit partial functional redundancy besides clear differences in community structure.</title>
        <authorList>
            <person name="Ferrer M."/>
            <person name="Ruiz A."/>
            <person name="Lanza F."/>
            <person name="Haange S.B."/>
            <person name="Oberbach A."/>
            <person name="Till H."/>
            <person name="Bargiela R."/>
            <person name="Campoy C."/>
            <person name="Segura M.T."/>
            <person name="Richter M."/>
            <person name="von Bergen M."/>
            <person name="Seifert J."/>
            <person name="Suarez A."/>
        </authorList>
    </citation>
    <scope>NUCLEOTIDE SEQUENCE</scope>
</reference>
<protein>
    <submittedName>
        <fullName evidence="9">Oligopeptidase A</fullName>
    </submittedName>
</protein>
<dbReference type="GO" id="GO:0004180">
    <property type="term" value="F:carboxypeptidase activity"/>
    <property type="evidence" value="ECO:0007669"/>
    <property type="project" value="TreeGrafter"/>
</dbReference>
<comment type="caution">
    <text evidence="9">The sequence shown here is derived from an EMBL/GenBank/DDBJ whole genome shotgun (WGS) entry which is preliminary data.</text>
</comment>
<sequence length="109" mass="12217">VELFEREAMAPTQVLPVVEGTAMSPAFGHIFAGGYAAGYYGYKWAEVLEADAFSLFKEKGIFNREVATSFRDNILSKGGTEDPMELYVRFRGHKPEPEALLRKLGLEKR</sequence>
<keyword evidence="5" id="KW-0378">Hydrolase</keyword>
<organism evidence="9">
    <name type="scientific">human gut metagenome</name>
    <dbReference type="NCBI Taxonomy" id="408170"/>
    <lineage>
        <taxon>unclassified sequences</taxon>
        <taxon>metagenomes</taxon>
        <taxon>organismal metagenomes</taxon>
    </lineage>
</organism>
<comment type="similarity">
    <text evidence="2">Belongs to the peptidase M3 family.</text>
</comment>
<evidence type="ECO:0000259" key="8">
    <source>
        <dbReference type="Pfam" id="PF01432"/>
    </source>
</evidence>
<comment type="cofactor">
    <cofactor evidence="1">
        <name>Zn(2+)</name>
        <dbReference type="ChEBI" id="CHEBI:29105"/>
    </cofactor>
</comment>
<evidence type="ECO:0000256" key="1">
    <source>
        <dbReference type="ARBA" id="ARBA00001947"/>
    </source>
</evidence>
<keyword evidence="7" id="KW-0482">Metalloprotease</keyword>
<dbReference type="InterPro" id="IPR045090">
    <property type="entry name" value="Pept_M3A_M3B"/>
</dbReference>
<keyword evidence="3" id="KW-0645">Protease</keyword>
<keyword evidence="6" id="KW-0862">Zinc</keyword>
<dbReference type="PANTHER" id="PTHR43660">
    <property type="entry name" value="DIPEPTIDYL CARBOXYPEPTIDASE"/>
    <property type="match status" value="1"/>
</dbReference>
<feature type="domain" description="Peptidase M3A/M3B catalytic" evidence="8">
    <location>
        <begin position="11"/>
        <end position="105"/>
    </location>
</feature>
<proteinExistence type="inferred from homology"/>
<evidence type="ECO:0000256" key="7">
    <source>
        <dbReference type="ARBA" id="ARBA00023049"/>
    </source>
</evidence>
<dbReference type="PANTHER" id="PTHR43660:SF1">
    <property type="entry name" value="DIPEPTIDYL CARBOXYPEPTIDASE"/>
    <property type="match status" value="1"/>
</dbReference>
<dbReference type="Pfam" id="PF01432">
    <property type="entry name" value="Peptidase_M3"/>
    <property type="match status" value="1"/>
</dbReference>
<accession>K1T7U2</accession>
<keyword evidence="4" id="KW-0479">Metal-binding</keyword>
<dbReference type="Gene3D" id="1.10.1370.10">
    <property type="entry name" value="Neurolysin, domain 3"/>
    <property type="match status" value="1"/>
</dbReference>
<dbReference type="AlphaFoldDB" id="K1T7U2"/>
<evidence type="ECO:0000256" key="6">
    <source>
        <dbReference type="ARBA" id="ARBA00022833"/>
    </source>
</evidence>
<name>K1T7U2_9ZZZZ</name>
<dbReference type="InterPro" id="IPR024077">
    <property type="entry name" value="Neurolysin/TOP_dom2"/>
</dbReference>
<evidence type="ECO:0000256" key="5">
    <source>
        <dbReference type="ARBA" id="ARBA00022801"/>
    </source>
</evidence>
<evidence type="ECO:0000256" key="4">
    <source>
        <dbReference type="ARBA" id="ARBA00022723"/>
    </source>
</evidence>
<dbReference type="GO" id="GO:0004222">
    <property type="term" value="F:metalloendopeptidase activity"/>
    <property type="evidence" value="ECO:0007669"/>
    <property type="project" value="InterPro"/>
</dbReference>
<dbReference type="GO" id="GO:0005829">
    <property type="term" value="C:cytosol"/>
    <property type="evidence" value="ECO:0007669"/>
    <property type="project" value="TreeGrafter"/>
</dbReference>
<evidence type="ECO:0000256" key="2">
    <source>
        <dbReference type="ARBA" id="ARBA00006040"/>
    </source>
</evidence>
<dbReference type="InterPro" id="IPR001567">
    <property type="entry name" value="Pept_M3A_M3B_dom"/>
</dbReference>